<proteinExistence type="predicted"/>
<dbReference type="RefSeq" id="WP_043903956.1">
    <property type="nucleotide sequence ID" value="NZ_CM002692.1"/>
</dbReference>
<accession>A0ABC9VGS2</accession>
<dbReference type="AlphaFoldDB" id="A0ABC9VGS2"/>
<protein>
    <recommendedName>
        <fullName evidence="4">DUF2905 domain-containing protein</fullName>
    </recommendedName>
</protein>
<organism evidence="2 3">
    <name type="scientific">Parageobacillus genomosp. 1</name>
    <dbReference type="NCBI Taxonomy" id="1295642"/>
    <lineage>
        <taxon>Bacteria</taxon>
        <taxon>Bacillati</taxon>
        <taxon>Bacillota</taxon>
        <taxon>Bacilli</taxon>
        <taxon>Bacillales</taxon>
        <taxon>Anoxybacillaceae</taxon>
        <taxon>Parageobacillus</taxon>
    </lineage>
</organism>
<evidence type="ECO:0008006" key="4">
    <source>
        <dbReference type="Google" id="ProtNLM"/>
    </source>
</evidence>
<keyword evidence="1" id="KW-0472">Membrane</keyword>
<reference evidence="2 3" key="1">
    <citation type="journal article" date="2014" name="Appl. Microbiol. Biotechnol.">
        <title>Transformable facultative thermophile Geobacillus stearothermophilus NUB3621 as a host strain for metabolic engineering.</title>
        <authorList>
            <person name="Blanchard K."/>
            <person name="Robic S."/>
            <person name="Matsumura I."/>
        </authorList>
    </citation>
    <scope>NUCLEOTIDE SEQUENCE [LARGE SCALE GENOMIC DNA]</scope>
    <source>
        <strain evidence="2 3">NUB3621</strain>
    </source>
</reference>
<feature type="transmembrane region" description="Helical" evidence="1">
    <location>
        <begin position="6"/>
        <end position="24"/>
    </location>
</feature>
<keyword evidence="1" id="KW-0812">Transmembrane</keyword>
<evidence type="ECO:0000313" key="3">
    <source>
        <dbReference type="Proteomes" id="UP000023566"/>
    </source>
</evidence>
<keyword evidence="1" id="KW-1133">Transmembrane helix</keyword>
<dbReference type="EMBL" id="AOTZ01000003">
    <property type="protein sequence ID" value="EZP77868.1"/>
    <property type="molecule type" value="Genomic_DNA"/>
</dbReference>
<sequence>MAQLMFVLSILVVLIAVIGFVYTYRLGRQQKWQEELDGPIPKGVQQHIFLRNPVFLAYLLPILLAVIVISYLAIRYGYGK</sequence>
<gene>
    <name evidence="2" type="ORF">H839_03999</name>
</gene>
<feature type="transmembrane region" description="Helical" evidence="1">
    <location>
        <begin position="55"/>
        <end position="74"/>
    </location>
</feature>
<evidence type="ECO:0000313" key="2">
    <source>
        <dbReference type="EMBL" id="EZP77868.1"/>
    </source>
</evidence>
<comment type="caution">
    <text evidence="2">The sequence shown here is derived from an EMBL/GenBank/DDBJ whole genome shotgun (WGS) entry which is preliminary data.</text>
</comment>
<name>A0ABC9VGS2_9BACL</name>
<dbReference type="Proteomes" id="UP000023566">
    <property type="component" value="Chromosome"/>
</dbReference>
<evidence type="ECO:0000256" key="1">
    <source>
        <dbReference type="SAM" id="Phobius"/>
    </source>
</evidence>
<keyword evidence="3" id="KW-1185">Reference proteome</keyword>